<sequence length="24" mass="2833">MIKQHKQSHIDILLMSWGNSHESI</sequence>
<dbReference type="AlphaFoldDB" id="A0A0E9UWK1"/>
<name>A0A0E9UWK1_ANGAN</name>
<dbReference type="EMBL" id="GBXM01038370">
    <property type="protein sequence ID" value="JAH70207.1"/>
    <property type="molecule type" value="Transcribed_RNA"/>
</dbReference>
<organism evidence="1">
    <name type="scientific">Anguilla anguilla</name>
    <name type="common">European freshwater eel</name>
    <name type="synonym">Muraena anguilla</name>
    <dbReference type="NCBI Taxonomy" id="7936"/>
    <lineage>
        <taxon>Eukaryota</taxon>
        <taxon>Metazoa</taxon>
        <taxon>Chordata</taxon>
        <taxon>Craniata</taxon>
        <taxon>Vertebrata</taxon>
        <taxon>Euteleostomi</taxon>
        <taxon>Actinopterygii</taxon>
        <taxon>Neopterygii</taxon>
        <taxon>Teleostei</taxon>
        <taxon>Anguilliformes</taxon>
        <taxon>Anguillidae</taxon>
        <taxon>Anguilla</taxon>
    </lineage>
</organism>
<accession>A0A0E9UWK1</accession>
<proteinExistence type="predicted"/>
<evidence type="ECO:0000313" key="1">
    <source>
        <dbReference type="EMBL" id="JAH70207.1"/>
    </source>
</evidence>
<protein>
    <submittedName>
        <fullName evidence="1">Uncharacterized protein</fullName>
    </submittedName>
</protein>
<reference evidence="1" key="2">
    <citation type="journal article" date="2015" name="Fish Shellfish Immunol.">
        <title>Early steps in the European eel (Anguilla anguilla)-Vibrio vulnificus interaction in the gills: Role of the RtxA13 toxin.</title>
        <authorList>
            <person name="Callol A."/>
            <person name="Pajuelo D."/>
            <person name="Ebbesson L."/>
            <person name="Teles M."/>
            <person name="MacKenzie S."/>
            <person name="Amaro C."/>
        </authorList>
    </citation>
    <scope>NUCLEOTIDE SEQUENCE</scope>
</reference>
<reference evidence="1" key="1">
    <citation type="submission" date="2014-11" db="EMBL/GenBank/DDBJ databases">
        <authorList>
            <person name="Amaro Gonzalez C."/>
        </authorList>
    </citation>
    <scope>NUCLEOTIDE SEQUENCE</scope>
</reference>